<reference evidence="1 2" key="1">
    <citation type="submission" date="2024-04" db="EMBL/GenBank/DDBJ databases">
        <title>Genome assembly C_amara_ONT_v2.</title>
        <authorList>
            <person name="Yant L."/>
            <person name="Moore C."/>
            <person name="Slenker M."/>
        </authorList>
    </citation>
    <scope>NUCLEOTIDE SEQUENCE [LARGE SCALE GENOMIC DNA]</scope>
    <source>
        <tissue evidence="1">Leaf</tissue>
    </source>
</reference>
<dbReference type="PANTHER" id="PTHR33138:SF11">
    <property type="entry name" value="KINASE-LIKE PROTEIN"/>
    <property type="match status" value="1"/>
</dbReference>
<evidence type="ECO:0000313" key="1">
    <source>
        <dbReference type="EMBL" id="KAL1213116.1"/>
    </source>
</evidence>
<comment type="caution">
    <text evidence="1">The sequence shown here is derived from an EMBL/GenBank/DDBJ whole genome shotgun (WGS) entry which is preliminary data.</text>
</comment>
<sequence length="185" mass="20735">MSFTSSTVNRLAAAIRKNCCTLSGFLAEKDAATLTFKLDCIGGFAELNISSVKFRVLEANYETRKIKLARSNFINNLCPSYPPDAPFNENVLPFARNTELLTIYYDCERDFLPPFPTFFGQLICPDNRIDRKTSYYVTKNLSSSLLQPISDRLNELRGNCDRSVSIPANGEALITLQRTPSADNL</sequence>
<protein>
    <submittedName>
        <fullName evidence="1">LEAF RUST 10 DISEASE-RESISTANCE LOCUS RECEPTOR-LIKE PROTEIN KINASE-like 2.7</fullName>
    </submittedName>
</protein>
<keyword evidence="2" id="KW-1185">Reference proteome</keyword>
<name>A0ABD1B2B2_CARAN</name>
<dbReference type="AlphaFoldDB" id="A0ABD1B2B2"/>
<evidence type="ECO:0000313" key="2">
    <source>
        <dbReference type="Proteomes" id="UP001558713"/>
    </source>
</evidence>
<dbReference type="Proteomes" id="UP001558713">
    <property type="component" value="Unassembled WGS sequence"/>
</dbReference>
<dbReference type="PANTHER" id="PTHR33138">
    <property type="entry name" value="OS01G0690200 PROTEIN"/>
    <property type="match status" value="1"/>
</dbReference>
<dbReference type="EMBL" id="JBANAX010000351">
    <property type="protein sequence ID" value="KAL1213116.1"/>
    <property type="molecule type" value="Genomic_DNA"/>
</dbReference>
<gene>
    <name evidence="1" type="ORF">V5N11_022508</name>
</gene>
<organism evidence="1 2">
    <name type="scientific">Cardamine amara subsp. amara</name>
    <dbReference type="NCBI Taxonomy" id="228776"/>
    <lineage>
        <taxon>Eukaryota</taxon>
        <taxon>Viridiplantae</taxon>
        <taxon>Streptophyta</taxon>
        <taxon>Embryophyta</taxon>
        <taxon>Tracheophyta</taxon>
        <taxon>Spermatophyta</taxon>
        <taxon>Magnoliopsida</taxon>
        <taxon>eudicotyledons</taxon>
        <taxon>Gunneridae</taxon>
        <taxon>Pentapetalae</taxon>
        <taxon>rosids</taxon>
        <taxon>malvids</taxon>
        <taxon>Brassicales</taxon>
        <taxon>Brassicaceae</taxon>
        <taxon>Cardamineae</taxon>
        <taxon>Cardamine</taxon>
    </lineage>
</organism>
<accession>A0ABD1B2B2</accession>
<proteinExistence type="predicted"/>